<proteinExistence type="predicted"/>
<accession>A0ACB9EK99</accession>
<protein>
    <submittedName>
        <fullName evidence="1">Uncharacterized protein</fullName>
    </submittedName>
</protein>
<gene>
    <name evidence="1" type="ORF">L6452_07352</name>
</gene>
<name>A0ACB9EK99_ARCLA</name>
<keyword evidence="2" id="KW-1185">Reference proteome</keyword>
<reference evidence="1 2" key="2">
    <citation type="journal article" date="2022" name="Mol. Ecol. Resour.">
        <title>The genomes of chicory, endive, great burdock and yacon provide insights into Asteraceae paleo-polyploidization history and plant inulin production.</title>
        <authorList>
            <person name="Fan W."/>
            <person name="Wang S."/>
            <person name="Wang H."/>
            <person name="Wang A."/>
            <person name="Jiang F."/>
            <person name="Liu H."/>
            <person name="Zhao H."/>
            <person name="Xu D."/>
            <person name="Zhang Y."/>
        </authorList>
    </citation>
    <scope>NUCLEOTIDE SEQUENCE [LARGE SCALE GENOMIC DNA]</scope>
    <source>
        <strain evidence="2">cv. Niubang</strain>
    </source>
</reference>
<reference evidence="2" key="1">
    <citation type="journal article" date="2022" name="Mol. Ecol. Resour.">
        <title>The genomes of chicory, endive, great burdock and yacon provide insights into Asteraceae palaeo-polyploidization history and plant inulin production.</title>
        <authorList>
            <person name="Fan W."/>
            <person name="Wang S."/>
            <person name="Wang H."/>
            <person name="Wang A."/>
            <person name="Jiang F."/>
            <person name="Liu H."/>
            <person name="Zhao H."/>
            <person name="Xu D."/>
            <person name="Zhang Y."/>
        </authorList>
    </citation>
    <scope>NUCLEOTIDE SEQUENCE [LARGE SCALE GENOMIC DNA]</scope>
    <source>
        <strain evidence="2">cv. Niubang</strain>
    </source>
</reference>
<evidence type="ECO:0000313" key="1">
    <source>
        <dbReference type="EMBL" id="KAI3759488.1"/>
    </source>
</evidence>
<sequence length="80" mass="8455">MTRRLSILDALDTAVDGGGGEGGVGGRIVGDSEILGASSRLEEKRSEIRPSCATSVEDVVSINLLHLMEVLNAMKFLNLL</sequence>
<organism evidence="1 2">
    <name type="scientific">Arctium lappa</name>
    <name type="common">Greater burdock</name>
    <name type="synonym">Lappa major</name>
    <dbReference type="NCBI Taxonomy" id="4217"/>
    <lineage>
        <taxon>Eukaryota</taxon>
        <taxon>Viridiplantae</taxon>
        <taxon>Streptophyta</taxon>
        <taxon>Embryophyta</taxon>
        <taxon>Tracheophyta</taxon>
        <taxon>Spermatophyta</taxon>
        <taxon>Magnoliopsida</taxon>
        <taxon>eudicotyledons</taxon>
        <taxon>Gunneridae</taxon>
        <taxon>Pentapetalae</taxon>
        <taxon>asterids</taxon>
        <taxon>campanulids</taxon>
        <taxon>Asterales</taxon>
        <taxon>Asteraceae</taxon>
        <taxon>Carduoideae</taxon>
        <taxon>Cardueae</taxon>
        <taxon>Arctiinae</taxon>
        <taxon>Arctium</taxon>
    </lineage>
</organism>
<comment type="caution">
    <text evidence="1">The sequence shown here is derived from an EMBL/GenBank/DDBJ whole genome shotgun (WGS) entry which is preliminary data.</text>
</comment>
<dbReference type="Proteomes" id="UP001055879">
    <property type="component" value="Linkage Group LG02"/>
</dbReference>
<dbReference type="EMBL" id="CM042048">
    <property type="protein sequence ID" value="KAI3759488.1"/>
    <property type="molecule type" value="Genomic_DNA"/>
</dbReference>
<evidence type="ECO:0000313" key="2">
    <source>
        <dbReference type="Proteomes" id="UP001055879"/>
    </source>
</evidence>